<evidence type="ECO:0000256" key="2">
    <source>
        <dbReference type="ARBA" id="ARBA00006351"/>
    </source>
</evidence>
<gene>
    <name evidence="5" type="ORF">SI7747_09012091</name>
</gene>
<keyword evidence="6" id="KW-1185">Reference proteome</keyword>
<proteinExistence type="inferred from homology"/>
<dbReference type="AlphaFoldDB" id="A0A7I8J8D3"/>
<evidence type="ECO:0000313" key="6">
    <source>
        <dbReference type="Proteomes" id="UP001189122"/>
    </source>
</evidence>
<dbReference type="EMBL" id="LR743596">
    <property type="protein sequence ID" value="CAA2626388.1"/>
    <property type="molecule type" value="Genomic_DNA"/>
</dbReference>
<reference evidence="5 6" key="1">
    <citation type="submission" date="2019-12" db="EMBL/GenBank/DDBJ databases">
        <authorList>
            <person name="Scholz U."/>
            <person name="Mascher M."/>
            <person name="Fiebig A."/>
        </authorList>
    </citation>
    <scope>NUCLEOTIDE SEQUENCE</scope>
</reference>
<sequence>MDHKVQLARLQESVFWRLASDGIPKSMHCLSLRLKEEYYINALARSPLPPPEYVSRLDNQSLVHIAVLTDNVLAASVVVSSTVKRSANPEDLVFHIVTDKKTYASMHSWFALNPVFPAVVVVKGLHQFDWPSHVGLAVLETVKLHQTTWEHVILLHDDTVVCRDLSPLWSLDLQGKVNGAVNTVKGNGDSCVGDTFGDYLNFSRTEISTQFDRHECAWIGGINVFDLKAWRQTNISKAYQHWLKLNLESGFLLWEAGTAPPALIAFEGHTHPIDPSWHLWGLGLRRPAEESLPSAAVLHFSGPAKPWLAVGFPELRNLWEEHVDYSNELVKSCAGVE</sequence>
<dbReference type="SUPFAM" id="SSF53448">
    <property type="entry name" value="Nucleotide-diphospho-sugar transferases"/>
    <property type="match status" value="1"/>
</dbReference>
<dbReference type="Pfam" id="PF01501">
    <property type="entry name" value="Glyco_transf_8"/>
    <property type="match status" value="1"/>
</dbReference>
<dbReference type="UniPathway" id="UPA00845"/>
<dbReference type="GO" id="GO:0047262">
    <property type="term" value="F:polygalacturonate 4-alpha-galacturonosyltransferase activity"/>
    <property type="evidence" value="ECO:0007669"/>
    <property type="project" value="InterPro"/>
</dbReference>
<dbReference type="InterPro" id="IPR029044">
    <property type="entry name" value="Nucleotide-diphossugar_trans"/>
</dbReference>
<comment type="subcellular location">
    <subcellularLocation>
        <location evidence="4">Golgi apparatus membrane</location>
        <topology evidence="4">Single-pass type II membrane protein</topology>
    </subcellularLocation>
</comment>
<dbReference type="EMBL" id="CACRZD030000009">
    <property type="protein sequence ID" value="CAA6665702.1"/>
    <property type="molecule type" value="Genomic_DNA"/>
</dbReference>
<comment type="pathway">
    <text evidence="1 4">Glycan metabolism; pectin biosynthesis.</text>
</comment>
<evidence type="ECO:0000256" key="3">
    <source>
        <dbReference type="ARBA" id="ARBA00022676"/>
    </source>
</evidence>
<dbReference type="Gene3D" id="3.90.550.10">
    <property type="entry name" value="Spore Coat Polysaccharide Biosynthesis Protein SpsA, Chain A"/>
    <property type="match status" value="1"/>
</dbReference>
<organism evidence="5">
    <name type="scientific">Spirodela intermedia</name>
    <name type="common">Intermediate duckweed</name>
    <dbReference type="NCBI Taxonomy" id="51605"/>
    <lineage>
        <taxon>Eukaryota</taxon>
        <taxon>Viridiplantae</taxon>
        <taxon>Streptophyta</taxon>
        <taxon>Embryophyta</taxon>
        <taxon>Tracheophyta</taxon>
        <taxon>Spermatophyta</taxon>
        <taxon>Magnoliopsida</taxon>
        <taxon>Liliopsida</taxon>
        <taxon>Araceae</taxon>
        <taxon>Lemnoideae</taxon>
        <taxon>Spirodela</taxon>
    </lineage>
</organism>
<protein>
    <recommendedName>
        <fullName evidence="4">Hexosyltransferase</fullName>
        <ecNumber evidence="4">2.4.1.-</ecNumber>
    </recommendedName>
</protein>
<keyword evidence="3 4" id="KW-0328">Glycosyltransferase</keyword>
<dbReference type="GO" id="GO:0045489">
    <property type="term" value="P:pectin biosynthetic process"/>
    <property type="evidence" value="ECO:0007669"/>
    <property type="project" value="UniProtKB-UniPathway"/>
</dbReference>
<dbReference type="InterPro" id="IPR029993">
    <property type="entry name" value="GAUT"/>
</dbReference>
<evidence type="ECO:0000256" key="1">
    <source>
        <dbReference type="ARBA" id="ARBA00004877"/>
    </source>
</evidence>
<dbReference type="PANTHER" id="PTHR32116">
    <property type="entry name" value="GALACTURONOSYLTRANSFERASE 4-RELATED"/>
    <property type="match status" value="1"/>
</dbReference>
<comment type="similarity">
    <text evidence="2 4">Belongs to the glycosyltransferase 8 family.</text>
</comment>
<evidence type="ECO:0000313" key="5">
    <source>
        <dbReference type="EMBL" id="CAA2626388.1"/>
    </source>
</evidence>
<dbReference type="EC" id="2.4.1.-" evidence="4"/>
<dbReference type="Proteomes" id="UP001189122">
    <property type="component" value="Unassembled WGS sequence"/>
</dbReference>
<dbReference type="InterPro" id="IPR002495">
    <property type="entry name" value="Glyco_trans_8"/>
</dbReference>
<accession>A0A7I8J8D3</accession>
<evidence type="ECO:0000256" key="4">
    <source>
        <dbReference type="RuleBase" id="RU362027"/>
    </source>
</evidence>
<dbReference type="GO" id="GO:0071555">
    <property type="term" value="P:cell wall organization"/>
    <property type="evidence" value="ECO:0007669"/>
    <property type="project" value="UniProtKB-KW"/>
</dbReference>
<dbReference type="PANTHER" id="PTHR32116:SF30">
    <property type="entry name" value="GALACTURONOSYLTRANSFERASE 15-RELATED"/>
    <property type="match status" value="1"/>
</dbReference>
<dbReference type="GO" id="GO:0000139">
    <property type="term" value="C:Golgi membrane"/>
    <property type="evidence" value="ECO:0007669"/>
    <property type="project" value="UniProtKB-SubCell"/>
</dbReference>
<keyword evidence="3 4" id="KW-0808">Transferase</keyword>
<name>A0A7I8J8D3_SPIIN</name>
<keyword evidence="4" id="KW-0333">Golgi apparatus</keyword>
<keyword evidence="4" id="KW-0961">Cell wall biogenesis/degradation</keyword>